<dbReference type="OrthoDB" id="672801at2759"/>
<dbReference type="Proteomes" id="UP000019116">
    <property type="component" value="Chromosome 7B"/>
</dbReference>
<reference evidence="2" key="2">
    <citation type="submission" date="2018-10" db="UniProtKB">
        <authorList>
            <consortium name="EnsemblPlants"/>
        </authorList>
    </citation>
    <scope>IDENTIFICATION</scope>
</reference>
<dbReference type="PANTHER" id="PTHR33463:SF200">
    <property type="entry name" value="NB-ARC DOMAIN-CONTAINING PROTEIN"/>
    <property type="match status" value="1"/>
</dbReference>
<feature type="domain" description="Disease resistance protein At4g27190-like leucine-rich repeats" evidence="1">
    <location>
        <begin position="825"/>
        <end position="952"/>
    </location>
</feature>
<name>A0A3B6SPC0_WHEAT</name>
<dbReference type="Gramene" id="TraesCS7B02G440800.2">
    <property type="protein sequence ID" value="TraesCS7B02G440800.2"/>
    <property type="gene ID" value="TraesCS7B02G440800"/>
</dbReference>
<keyword evidence="3" id="KW-1185">Reference proteome</keyword>
<dbReference type="PANTHER" id="PTHR33463">
    <property type="entry name" value="NB-ARC DOMAIN-CONTAINING PROTEIN-RELATED"/>
    <property type="match status" value="1"/>
</dbReference>
<evidence type="ECO:0000313" key="3">
    <source>
        <dbReference type="Proteomes" id="UP000019116"/>
    </source>
</evidence>
<dbReference type="InterPro" id="IPR057135">
    <property type="entry name" value="At4g27190-like_LRR"/>
</dbReference>
<accession>A0A3B6SPC0</accession>
<gene>
    <name evidence="2" type="primary">LOC123155574</name>
</gene>
<protein>
    <recommendedName>
        <fullName evidence="1">Disease resistance protein At4g27190-like leucine-rich repeats domain-containing protein</fullName>
    </recommendedName>
</protein>
<dbReference type="InterPro" id="IPR032675">
    <property type="entry name" value="LRR_dom_sf"/>
</dbReference>
<proteinExistence type="predicted"/>
<dbReference type="EnsemblPlants" id="TraesCS7B02G440800.2">
    <property type="protein sequence ID" value="TraesCS7B02G440800.2"/>
    <property type="gene ID" value="TraesCS7B02G440800"/>
</dbReference>
<dbReference type="AlphaFoldDB" id="A0A3B6SPC0"/>
<organism evidence="2">
    <name type="scientific">Triticum aestivum</name>
    <name type="common">Wheat</name>
    <dbReference type="NCBI Taxonomy" id="4565"/>
    <lineage>
        <taxon>Eukaryota</taxon>
        <taxon>Viridiplantae</taxon>
        <taxon>Streptophyta</taxon>
        <taxon>Embryophyta</taxon>
        <taxon>Tracheophyta</taxon>
        <taxon>Spermatophyta</taxon>
        <taxon>Magnoliopsida</taxon>
        <taxon>Liliopsida</taxon>
        <taxon>Poales</taxon>
        <taxon>Poaceae</taxon>
        <taxon>BOP clade</taxon>
        <taxon>Pooideae</taxon>
        <taxon>Triticodae</taxon>
        <taxon>Triticeae</taxon>
        <taxon>Triticinae</taxon>
        <taxon>Triticum</taxon>
    </lineage>
</organism>
<reference evidence="2" key="1">
    <citation type="submission" date="2018-08" db="EMBL/GenBank/DDBJ databases">
        <authorList>
            <person name="Rossello M."/>
        </authorList>
    </citation>
    <scope>NUCLEOTIDE SEQUENCE [LARGE SCALE GENOMIC DNA]</scope>
    <source>
        <strain evidence="2">cv. Chinese Spring</strain>
    </source>
</reference>
<evidence type="ECO:0000313" key="2">
    <source>
        <dbReference type="EnsemblPlants" id="TraesCS7B02G440800.2"/>
    </source>
</evidence>
<dbReference type="SUPFAM" id="SSF52058">
    <property type="entry name" value="L domain-like"/>
    <property type="match status" value="1"/>
</dbReference>
<evidence type="ECO:0000259" key="1">
    <source>
        <dbReference type="Pfam" id="PF23247"/>
    </source>
</evidence>
<sequence>MPQEVIDFNNVEQAVRWIIFYLEELSNTGHKSIYFDGWRGLAASAVLRRIAEDPPPSLQKKFDKIIHIDCSRWKSRRALQRTIAQQVKLPKWVMDNFDTQDDEDDFRGIDEGSRDEIECVGREIIQILLGQRCLVVFHNGSNDMVNLRDYGILQGKFFDTTLLWTFRGRFRLYPGIGRKVDRSHLFLYSGRSPLGWNYFLENEAREIARYADKLDEVATECSLYLLSLNSQGGNIVDYGWPTHASSYWVCDGIIQGGQGEEAWEAAAALHHQICIKDYSSNTVPSFGCELKTPPKRWILARGNSETHARTKTDTMSFHPESTSLFLVAIASGSDPPLWSLSNDMFHQSKNLHVLKLCGCTFSFTCPPFHCCRNLRFLGLDSCQNIRPEEDEKPDIVTMDFVKSLWVIDICHTDWDLPSSPEIIEQMAANMREVHIKNGRFWHNISVWGQLHNLRKLRIIDPTCTLETGEKNEFRFFPSLSRSTSLRTLVLDGCVSLEKIEGLPLSLEVFSLVAGVRKDDCQEAKISCISLVGCARLSDFTLHGSLPNLEELDLSGTRVKTLDLTTQAVHVPCLQRVVLLGCEQLRAILWPKKGMAQLSLLCIDTRGEEMTRTLPVFEKLKKGHCQAYVAMMDMKFIQLLVLTSSNMFWNSDTYMFSLNLCISACGQCNKKEMESSSHGKILGPAQPKSLITNPSQCPYIDIYIDDITIDHDYNSASQFRPSGCHVEIGEGISNTGMESIQGNKAIFYVMEKAESLDVHDNSSIATVIPELMMSTEQQKLTWKHLKSCHVVRCPKMHTVFDTMCRYSKFQELLNIWVSDLLMTQSIWSKHWTSDHEDHYSFVKLQRIHLFSCPRLKFVLVMSRLYTLRSLEILHIVFCGDLRQVFPVEPEIMPLITRSWHINSRCPKGALEFPNLKHIYLHELHKLQDICEAKMFAPKLETFKVRGCWGLRRLPATGQESRPVVDCEKDWWEKLEWDGPEAGHDPSLFVPRHSAYYKKKLPRASVLR</sequence>
<dbReference type="Gene3D" id="3.80.10.10">
    <property type="entry name" value="Ribonuclease Inhibitor"/>
    <property type="match status" value="2"/>
</dbReference>
<dbReference type="Gramene" id="TraesCS7B03G1191000.2">
    <property type="protein sequence ID" value="TraesCS7B03G1191000.2.CDS"/>
    <property type="gene ID" value="TraesCS7B03G1191000"/>
</dbReference>
<dbReference type="Pfam" id="PF23247">
    <property type="entry name" value="LRR_RPS2"/>
    <property type="match status" value="1"/>
</dbReference>
<dbReference type="InterPro" id="IPR050905">
    <property type="entry name" value="Plant_NBS-LRR"/>
</dbReference>